<comment type="caution">
    <text evidence="1">The sequence shown here is derived from an EMBL/GenBank/DDBJ whole genome shotgun (WGS) entry which is preliminary data.</text>
</comment>
<protein>
    <submittedName>
        <fullName evidence="1">Uncharacterized protein</fullName>
    </submittedName>
</protein>
<keyword evidence="2" id="KW-1185">Reference proteome</keyword>
<accession>A0A9J5XCP1</accession>
<organism evidence="1 2">
    <name type="scientific">Solanum commersonii</name>
    <name type="common">Commerson's wild potato</name>
    <name type="synonym">Commerson's nightshade</name>
    <dbReference type="NCBI Taxonomy" id="4109"/>
    <lineage>
        <taxon>Eukaryota</taxon>
        <taxon>Viridiplantae</taxon>
        <taxon>Streptophyta</taxon>
        <taxon>Embryophyta</taxon>
        <taxon>Tracheophyta</taxon>
        <taxon>Spermatophyta</taxon>
        <taxon>Magnoliopsida</taxon>
        <taxon>eudicotyledons</taxon>
        <taxon>Gunneridae</taxon>
        <taxon>Pentapetalae</taxon>
        <taxon>asterids</taxon>
        <taxon>lamiids</taxon>
        <taxon>Solanales</taxon>
        <taxon>Solanaceae</taxon>
        <taxon>Solanoideae</taxon>
        <taxon>Solaneae</taxon>
        <taxon>Solanum</taxon>
    </lineage>
</organism>
<gene>
    <name evidence="1" type="ORF">H5410_045082</name>
</gene>
<dbReference type="Proteomes" id="UP000824120">
    <property type="component" value="Chromosome 9"/>
</dbReference>
<dbReference type="EMBL" id="JACXVP010000009">
    <property type="protein sequence ID" value="KAG5584648.1"/>
    <property type="molecule type" value="Genomic_DNA"/>
</dbReference>
<reference evidence="1 2" key="1">
    <citation type="submission" date="2020-09" db="EMBL/GenBank/DDBJ databases">
        <title>De no assembly of potato wild relative species, Solanum commersonii.</title>
        <authorList>
            <person name="Cho K."/>
        </authorList>
    </citation>
    <scope>NUCLEOTIDE SEQUENCE [LARGE SCALE GENOMIC DNA]</scope>
    <source>
        <strain evidence="1">LZ3.2</strain>
        <tissue evidence="1">Leaf</tissue>
    </source>
</reference>
<evidence type="ECO:0000313" key="1">
    <source>
        <dbReference type="EMBL" id="KAG5584648.1"/>
    </source>
</evidence>
<evidence type="ECO:0000313" key="2">
    <source>
        <dbReference type="Proteomes" id="UP000824120"/>
    </source>
</evidence>
<name>A0A9J5XCP1_SOLCO</name>
<proteinExistence type="predicted"/>
<dbReference type="AlphaFoldDB" id="A0A9J5XCP1"/>
<sequence length="87" mass="10123">MDAQSPSKRLTRDWRKLVQNRSNLTSELWREARKISLMLGQVKKRKEKTTNYAGDNAKRNEVVVSGSLEHDELCIVTMFNIQTKCIK</sequence>